<evidence type="ECO:0000259" key="2">
    <source>
        <dbReference type="Pfam" id="PF11296"/>
    </source>
</evidence>
<dbReference type="RefSeq" id="WP_043057962.1">
    <property type="nucleotide sequence ID" value="NZ_LXEY01000018.1"/>
</dbReference>
<feature type="domain" description="DUF3097" evidence="2">
    <location>
        <begin position="113"/>
        <end position="279"/>
    </location>
</feature>
<dbReference type="EMBL" id="LXEY01000018">
    <property type="protein sequence ID" value="OAV60935.1"/>
    <property type="molecule type" value="Genomic_DNA"/>
</dbReference>
<evidence type="ECO:0000259" key="3">
    <source>
        <dbReference type="Pfam" id="PF22845"/>
    </source>
</evidence>
<keyword evidence="5" id="KW-1185">Reference proteome</keyword>
<evidence type="ECO:0000313" key="5">
    <source>
        <dbReference type="Proteomes" id="UP000078292"/>
    </source>
</evidence>
<dbReference type="OrthoDB" id="3398606at2"/>
<dbReference type="Pfam" id="PF22845">
    <property type="entry name" value="DUF3097_N"/>
    <property type="match status" value="1"/>
</dbReference>
<comment type="caution">
    <text evidence="4">The sequence shown here is derived from an EMBL/GenBank/DDBJ whole genome shotgun (WGS) entry which is preliminary data.</text>
</comment>
<dbReference type="AlphaFoldDB" id="A0A1B7LZS4"/>
<reference evidence="4 5" key="1">
    <citation type="submission" date="2016-04" db="EMBL/GenBank/DDBJ databases">
        <title>First whole genome shotgun sequence of the bacterium Enteractinococcus sp. strain UASWS1574.</title>
        <authorList>
            <person name="Crovadore J."/>
            <person name="Chablais R."/>
            <person name="Lefort F."/>
        </authorList>
    </citation>
    <scope>NUCLEOTIDE SEQUENCE [LARGE SCALE GENOMIC DNA]</scope>
    <source>
        <strain evidence="4 5">UASWS1574</strain>
    </source>
</reference>
<proteinExistence type="predicted"/>
<dbReference type="InterPro" id="IPR053883">
    <property type="entry name" value="DUF3097_N"/>
</dbReference>
<dbReference type="Pfam" id="PF11296">
    <property type="entry name" value="DUF3097_C"/>
    <property type="match status" value="1"/>
</dbReference>
<protein>
    <recommendedName>
        <fullName evidence="6">DUF3097 domain-containing protein</fullName>
    </recommendedName>
</protein>
<accession>A0A1B7LZS4</accession>
<dbReference type="STRING" id="1837282.A6F49_10730"/>
<dbReference type="Proteomes" id="UP000078292">
    <property type="component" value="Unassembled WGS sequence"/>
</dbReference>
<gene>
    <name evidence="4" type="ORF">A6F49_10730</name>
</gene>
<evidence type="ECO:0008006" key="6">
    <source>
        <dbReference type="Google" id="ProtNLM"/>
    </source>
</evidence>
<feature type="region of interest" description="Disordered" evidence="1">
    <location>
        <begin position="1"/>
        <end position="20"/>
    </location>
</feature>
<sequence>MNWDQWGPTEMTRTGQRSAPKQVAAARGLVVEDAASGFTGAVVRVEKSGGVHLVVLEGRKGVTRSFPLGLGFMIDGSAVNLVVPTQQQPSRPTRTASGSRAVASRRAAVAKASRIWVEGIHDAELVEKIWGDDLRVEGIVVEPLHGIDDLSGAVKQFQPGPKRRLAVLLDHLVDGSKEQRIAAEAMKASGAKDNVLIVGHPYVDIWQAVKPEVIGIRAWPKIPRNEDWKTGMLARLGLPHQTPADIGLGWKKILSRVSSFKDLEADLLGRVEHMIDFVTVHD</sequence>
<organism evidence="4 5">
    <name type="scientific">Enteractinococcus helveticum</name>
    <dbReference type="NCBI Taxonomy" id="1837282"/>
    <lineage>
        <taxon>Bacteria</taxon>
        <taxon>Bacillati</taxon>
        <taxon>Actinomycetota</taxon>
        <taxon>Actinomycetes</taxon>
        <taxon>Micrococcales</taxon>
        <taxon>Micrococcaceae</taxon>
    </lineage>
</organism>
<name>A0A1B7LZS4_9MICC</name>
<evidence type="ECO:0000256" key="1">
    <source>
        <dbReference type="SAM" id="MobiDB-lite"/>
    </source>
</evidence>
<dbReference type="InterPro" id="IPR021447">
    <property type="entry name" value="DUF3097_C"/>
</dbReference>
<evidence type="ECO:0000313" key="4">
    <source>
        <dbReference type="EMBL" id="OAV60935.1"/>
    </source>
</evidence>
<feature type="domain" description="DUF3097" evidence="3">
    <location>
        <begin position="22"/>
        <end position="84"/>
    </location>
</feature>